<dbReference type="AlphaFoldDB" id="A0AAD7NCJ3"/>
<keyword evidence="2" id="KW-1185">Reference proteome</keyword>
<evidence type="ECO:0000313" key="1">
    <source>
        <dbReference type="EMBL" id="KAJ7755042.1"/>
    </source>
</evidence>
<proteinExistence type="predicted"/>
<dbReference type="Proteomes" id="UP001215280">
    <property type="component" value="Unassembled WGS sequence"/>
</dbReference>
<reference evidence="1" key="1">
    <citation type="submission" date="2023-03" db="EMBL/GenBank/DDBJ databases">
        <title>Massive genome expansion in bonnet fungi (Mycena s.s.) driven by repeated elements and novel gene families across ecological guilds.</title>
        <authorList>
            <consortium name="Lawrence Berkeley National Laboratory"/>
            <person name="Harder C.B."/>
            <person name="Miyauchi S."/>
            <person name="Viragh M."/>
            <person name="Kuo A."/>
            <person name="Thoen E."/>
            <person name="Andreopoulos B."/>
            <person name="Lu D."/>
            <person name="Skrede I."/>
            <person name="Drula E."/>
            <person name="Henrissat B."/>
            <person name="Morin E."/>
            <person name="Kohler A."/>
            <person name="Barry K."/>
            <person name="LaButti K."/>
            <person name="Morin E."/>
            <person name="Salamov A."/>
            <person name="Lipzen A."/>
            <person name="Mereny Z."/>
            <person name="Hegedus B."/>
            <person name="Baldrian P."/>
            <person name="Stursova M."/>
            <person name="Weitz H."/>
            <person name="Taylor A."/>
            <person name="Grigoriev I.V."/>
            <person name="Nagy L.G."/>
            <person name="Martin F."/>
            <person name="Kauserud H."/>
        </authorList>
    </citation>
    <scope>NUCLEOTIDE SEQUENCE</scope>
    <source>
        <strain evidence="1">CBHHK188m</strain>
    </source>
</reference>
<evidence type="ECO:0000313" key="2">
    <source>
        <dbReference type="Proteomes" id="UP001215280"/>
    </source>
</evidence>
<protein>
    <submittedName>
        <fullName evidence="1">Uncharacterized protein</fullName>
    </submittedName>
</protein>
<organism evidence="1 2">
    <name type="scientific">Mycena maculata</name>
    <dbReference type="NCBI Taxonomy" id="230809"/>
    <lineage>
        <taxon>Eukaryota</taxon>
        <taxon>Fungi</taxon>
        <taxon>Dikarya</taxon>
        <taxon>Basidiomycota</taxon>
        <taxon>Agaricomycotina</taxon>
        <taxon>Agaricomycetes</taxon>
        <taxon>Agaricomycetidae</taxon>
        <taxon>Agaricales</taxon>
        <taxon>Marasmiineae</taxon>
        <taxon>Mycenaceae</taxon>
        <taxon>Mycena</taxon>
    </lineage>
</organism>
<dbReference type="EMBL" id="JARJLG010000065">
    <property type="protein sequence ID" value="KAJ7755042.1"/>
    <property type="molecule type" value="Genomic_DNA"/>
</dbReference>
<sequence length="341" mass="39096">MPSRDPYWVSIHASLDLLDRRDRPFKFQDGELEWTLGSTTMPSDVSFMDFYPGDHLFCTGGTTRIPYVFHEYLESKGHVLTARELYQFENMKRTLEARRGSIRPCVVLERHGPHSYSVCFSASFNSFDISEDEPGLGSMLIRYGNDQEGGLRSHPELNGPWVLALPVVREHSILRPKVRYGPGYGVAMRQRLSYGELERMRSLVRAKEAKFATNHETIRRTEVAKLLDPSHRASHIVRPSHRVKIPQSKPPDKELSLQMIVKRYRKTVGVKPRGSVWVLPSAACNNTAWVVKHAEQEIANASRYLSSVIRPPPPFRLPRPFYAPSLRATAAFVRRRIYQLI</sequence>
<name>A0AAD7NCJ3_9AGAR</name>
<gene>
    <name evidence="1" type="ORF">DFH07DRAFT_959608</name>
</gene>
<accession>A0AAD7NCJ3</accession>
<comment type="caution">
    <text evidence="1">The sequence shown here is derived from an EMBL/GenBank/DDBJ whole genome shotgun (WGS) entry which is preliminary data.</text>
</comment>